<name>A0AAN9ABA6_HALRR</name>
<keyword evidence="3" id="KW-1185">Reference proteome</keyword>
<dbReference type="GO" id="GO:0007005">
    <property type="term" value="P:mitochondrion organization"/>
    <property type="evidence" value="ECO:0007669"/>
    <property type="project" value="TreeGrafter"/>
</dbReference>
<evidence type="ECO:0000313" key="3">
    <source>
        <dbReference type="Proteomes" id="UP001381693"/>
    </source>
</evidence>
<dbReference type="Proteomes" id="UP001381693">
    <property type="component" value="Unassembled WGS sequence"/>
</dbReference>
<dbReference type="InterPro" id="IPR035992">
    <property type="entry name" value="Ricin_B-like_lectins"/>
</dbReference>
<proteinExistence type="predicted"/>
<dbReference type="CDD" id="cd23453">
    <property type="entry name" value="beta-trefoil_Ricin_VPS13D"/>
    <property type="match status" value="1"/>
</dbReference>
<dbReference type="AlphaFoldDB" id="A0AAN9ABA6"/>
<dbReference type="EMBL" id="JAXCGZ010007614">
    <property type="protein sequence ID" value="KAK7078970.1"/>
    <property type="molecule type" value="Genomic_DNA"/>
</dbReference>
<evidence type="ECO:0000256" key="1">
    <source>
        <dbReference type="SAM" id="MobiDB-lite"/>
    </source>
</evidence>
<gene>
    <name evidence="2" type="primary">VPS13D_1</name>
    <name evidence="2" type="ORF">SK128_010902</name>
</gene>
<organism evidence="2 3">
    <name type="scientific">Halocaridina rubra</name>
    <name type="common">Hawaiian red shrimp</name>
    <dbReference type="NCBI Taxonomy" id="373956"/>
    <lineage>
        <taxon>Eukaryota</taxon>
        <taxon>Metazoa</taxon>
        <taxon>Ecdysozoa</taxon>
        <taxon>Arthropoda</taxon>
        <taxon>Crustacea</taxon>
        <taxon>Multicrustacea</taxon>
        <taxon>Malacostraca</taxon>
        <taxon>Eumalacostraca</taxon>
        <taxon>Eucarida</taxon>
        <taxon>Decapoda</taxon>
        <taxon>Pleocyemata</taxon>
        <taxon>Caridea</taxon>
        <taxon>Atyoidea</taxon>
        <taxon>Atyidae</taxon>
        <taxon>Halocaridina</taxon>
    </lineage>
</organism>
<reference evidence="2 3" key="1">
    <citation type="submission" date="2023-11" db="EMBL/GenBank/DDBJ databases">
        <title>Halocaridina rubra genome assembly.</title>
        <authorList>
            <person name="Smith C."/>
        </authorList>
    </citation>
    <scope>NUCLEOTIDE SEQUENCE [LARGE SCALE GENOMIC DNA]</scope>
    <source>
        <strain evidence="2">EP-1</strain>
        <tissue evidence="2">Whole</tissue>
    </source>
</reference>
<dbReference type="GO" id="GO:0045053">
    <property type="term" value="P:protein retention in Golgi apparatus"/>
    <property type="evidence" value="ECO:0007669"/>
    <property type="project" value="TreeGrafter"/>
</dbReference>
<dbReference type="GO" id="GO:0006623">
    <property type="term" value="P:protein targeting to vacuole"/>
    <property type="evidence" value="ECO:0007669"/>
    <property type="project" value="TreeGrafter"/>
</dbReference>
<protein>
    <submittedName>
        <fullName evidence="2">Vacuolar protein sorting-associated protein 13D</fullName>
    </submittedName>
</protein>
<dbReference type="PANTHER" id="PTHR16166">
    <property type="entry name" value="VACUOLAR PROTEIN SORTING-ASSOCIATED PROTEIN VPS13"/>
    <property type="match status" value="1"/>
</dbReference>
<dbReference type="PANTHER" id="PTHR16166:SF141">
    <property type="entry name" value="INTERMEMBRANE LIPID TRANSFER PROTEIN VPS13D"/>
    <property type="match status" value="1"/>
</dbReference>
<dbReference type="SUPFAM" id="SSF50370">
    <property type="entry name" value="Ricin B-like lectins"/>
    <property type="match status" value="1"/>
</dbReference>
<dbReference type="InterPro" id="IPR026847">
    <property type="entry name" value="VPS13"/>
</dbReference>
<feature type="region of interest" description="Disordered" evidence="1">
    <location>
        <begin position="1"/>
        <end position="20"/>
    </location>
</feature>
<accession>A0AAN9ABA6</accession>
<feature type="compositionally biased region" description="Polar residues" evidence="1">
    <location>
        <begin position="1"/>
        <end position="17"/>
    </location>
</feature>
<comment type="caution">
    <text evidence="2">The sequence shown here is derived from an EMBL/GenBank/DDBJ whole genome shotgun (WGS) entry which is preliminary data.</text>
</comment>
<sequence>MSPDCTTRIMSCGNSSSDGEDVTFDPTAVECQQLVLDVPEGTRVKLARKEIGRRSQLWCMTSTGMLQHEGSSPPHDPSSKKSRNASNILVLDIAGTAPQPAEYTPLMLRKPDDRRRLTQTWRFTEDGRLCCVHANMFVQAKDGFLGLVPGNDVVLGPPQLVYYDTMPTGVPLEQAISRQRLRPGSGVLAVRVDTDGPTRVLQITDVQSKNANLVARTESGDWVSIMEEGGTTTIKKTSSGTLLSKDVAKLQEVQIQLKIKGGIGISVIQRSSPEELIYIRLSDIIFDYQSTLLHRTVDCSIKDIQVDNQLLTAQCPVVLYVTPQNKSDDTRYLPAIYFFAHQLKSSCTNAYIYKNLMVNLKNLTLTIEEALLFKIFLMAGYDQSDSELEKVEEHQYDMRRMLAAATSVNATRYYFTNLELNLNQVRLSVLTSKKLTPDLKNIKRKMGLTLVRFEHANVTLEPFIRYHPFETSRFLFDCITKHYREELQSQAMVILGSTDFLGNPFGFLADVSEGVSELVHEGSVGGLVWNVTHGMANSAAKVTGSLSDVVGRVTMDDRHEEHRQRIRTHLTMSSADHMVAGIRGFGFGLYGGLTSIISQTYRGASEEGLPTFWKTALHTTSYVDNRINFVRALWERLGLAMAFFRDLEVFDQVAK</sequence>
<evidence type="ECO:0000313" key="2">
    <source>
        <dbReference type="EMBL" id="KAK7078970.1"/>
    </source>
</evidence>